<sequence>MDVWEEELCTLRLGQKRGFLGRNGMHRSSSGRHSIPPSPFLRSGYCEDLLGTRSAHYSCYPVFEEKISRKDEYSQKYLRCRFQRKFLLVK</sequence>
<evidence type="ECO:0000313" key="1">
    <source>
        <dbReference type="EMBL" id="GIY15966.1"/>
    </source>
</evidence>
<gene>
    <name evidence="1" type="ORF">CDAR_468931</name>
</gene>
<dbReference type="Proteomes" id="UP001054837">
    <property type="component" value="Unassembled WGS sequence"/>
</dbReference>
<evidence type="ECO:0000313" key="2">
    <source>
        <dbReference type="Proteomes" id="UP001054837"/>
    </source>
</evidence>
<reference evidence="1 2" key="1">
    <citation type="submission" date="2021-06" db="EMBL/GenBank/DDBJ databases">
        <title>Caerostris darwini draft genome.</title>
        <authorList>
            <person name="Kono N."/>
            <person name="Arakawa K."/>
        </authorList>
    </citation>
    <scope>NUCLEOTIDE SEQUENCE [LARGE SCALE GENOMIC DNA]</scope>
</reference>
<name>A0AAV4R5R2_9ARAC</name>
<accession>A0AAV4R5R2</accession>
<keyword evidence="2" id="KW-1185">Reference proteome</keyword>
<organism evidence="1 2">
    <name type="scientific">Caerostris darwini</name>
    <dbReference type="NCBI Taxonomy" id="1538125"/>
    <lineage>
        <taxon>Eukaryota</taxon>
        <taxon>Metazoa</taxon>
        <taxon>Ecdysozoa</taxon>
        <taxon>Arthropoda</taxon>
        <taxon>Chelicerata</taxon>
        <taxon>Arachnida</taxon>
        <taxon>Araneae</taxon>
        <taxon>Araneomorphae</taxon>
        <taxon>Entelegynae</taxon>
        <taxon>Araneoidea</taxon>
        <taxon>Araneidae</taxon>
        <taxon>Caerostris</taxon>
    </lineage>
</organism>
<proteinExistence type="predicted"/>
<comment type="caution">
    <text evidence="1">The sequence shown here is derived from an EMBL/GenBank/DDBJ whole genome shotgun (WGS) entry which is preliminary data.</text>
</comment>
<dbReference type="AlphaFoldDB" id="A0AAV4R5R2"/>
<protein>
    <submittedName>
        <fullName evidence="1">Uncharacterized protein</fullName>
    </submittedName>
</protein>
<dbReference type="EMBL" id="BPLQ01005618">
    <property type="protein sequence ID" value="GIY15966.1"/>
    <property type="molecule type" value="Genomic_DNA"/>
</dbReference>